<feature type="chain" id="PRO_5007278055" description="Pentapeptide MXKDX repeat protein" evidence="1">
    <location>
        <begin position="23"/>
        <end position="78"/>
    </location>
</feature>
<keyword evidence="3" id="KW-1185">Reference proteome</keyword>
<name>A0A127QPN5_9BURK</name>
<sequence>MKTAIVAAFTLAMALTSFTASAGETKTTQNMTQMSMASQDEGMAKMDENMPMKMNESMPMMKKSMAKSTPFFNIYHGH</sequence>
<gene>
    <name evidence="2" type="ORF">CAter282_3889</name>
</gene>
<dbReference type="RefSeq" id="WP_061534527.1">
    <property type="nucleotide sequence ID" value="NZ_CP013233.1"/>
</dbReference>
<reference evidence="2 3" key="1">
    <citation type="submission" date="2015-11" db="EMBL/GenBank/DDBJ databases">
        <title>Exploring the genomic traits of fungus-feeding bacterial genus Collimonas.</title>
        <authorList>
            <person name="Song C."/>
            <person name="Schmidt R."/>
            <person name="de Jager V."/>
            <person name="Krzyzanowska D."/>
            <person name="Jongedijk E."/>
            <person name="Cankar K."/>
            <person name="Beekwilder J."/>
            <person name="van Veen A."/>
            <person name="de Boer W."/>
            <person name="van Veen J.A."/>
            <person name="Garbeva P."/>
        </authorList>
    </citation>
    <scope>NUCLEOTIDE SEQUENCE [LARGE SCALE GENOMIC DNA]</scope>
    <source>
        <strain evidence="2 3">Ter282</strain>
    </source>
</reference>
<dbReference type="Proteomes" id="UP000071778">
    <property type="component" value="Chromosome"/>
</dbReference>
<keyword evidence="1" id="KW-0732">Signal</keyword>
<dbReference type="PATRIC" id="fig|279058.17.peg.4203"/>
<evidence type="ECO:0000256" key="1">
    <source>
        <dbReference type="SAM" id="SignalP"/>
    </source>
</evidence>
<evidence type="ECO:0000313" key="3">
    <source>
        <dbReference type="Proteomes" id="UP000071778"/>
    </source>
</evidence>
<dbReference type="EMBL" id="CP013235">
    <property type="protein sequence ID" value="AMP11562.1"/>
    <property type="molecule type" value="Genomic_DNA"/>
</dbReference>
<protein>
    <recommendedName>
        <fullName evidence="4">Pentapeptide MXKDX repeat protein</fullName>
    </recommendedName>
</protein>
<accession>A0A127QPN5</accession>
<evidence type="ECO:0000313" key="2">
    <source>
        <dbReference type="EMBL" id="AMP11562.1"/>
    </source>
</evidence>
<dbReference type="AlphaFoldDB" id="A0A127QPN5"/>
<organism evidence="2 3">
    <name type="scientific">Collimonas arenae</name>
    <dbReference type="NCBI Taxonomy" id="279058"/>
    <lineage>
        <taxon>Bacteria</taxon>
        <taxon>Pseudomonadati</taxon>
        <taxon>Pseudomonadota</taxon>
        <taxon>Betaproteobacteria</taxon>
        <taxon>Burkholderiales</taxon>
        <taxon>Oxalobacteraceae</taxon>
        <taxon>Collimonas</taxon>
    </lineage>
</organism>
<proteinExistence type="predicted"/>
<feature type="signal peptide" evidence="1">
    <location>
        <begin position="1"/>
        <end position="22"/>
    </location>
</feature>
<evidence type="ECO:0008006" key="4">
    <source>
        <dbReference type="Google" id="ProtNLM"/>
    </source>
</evidence>